<dbReference type="EMBL" id="CABFNS010000833">
    <property type="protein sequence ID" value="VUC31418.1"/>
    <property type="molecule type" value="Genomic_DNA"/>
</dbReference>
<name>A0ABY6UJI8_BIOOC</name>
<gene>
    <name evidence="2" type="ORF">CLO192961_LOCUS305410</name>
</gene>
<reference evidence="2 3" key="1">
    <citation type="submission" date="2019-06" db="EMBL/GenBank/DDBJ databases">
        <authorList>
            <person name="Broberg M."/>
        </authorList>
    </citation>
    <scope>NUCLEOTIDE SEQUENCE [LARGE SCALE GENOMIC DNA]</scope>
</reference>
<dbReference type="InterPro" id="IPR010730">
    <property type="entry name" value="HET"/>
</dbReference>
<organism evidence="2 3">
    <name type="scientific">Bionectria ochroleuca</name>
    <name type="common">Gliocladium roseum</name>
    <dbReference type="NCBI Taxonomy" id="29856"/>
    <lineage>
        <taxon>Eukaryota</taxon>
        <taxon>Fungi</taxon>
        <taxon>Dikarya</taxon>
        <taxon>Ascomycota</taxon>
        <taxon>Pezizomycotina</taxon>
        <taxon>Sordariomycetes</taxon>
        <taxon>Hypocreomycetidae</taxon>
        <taxon>Hypocreales</taxon>
        <taxon>Bionectriaceae</taxon>
        <taxon>Clonostachys</taxon>
    </lineage>
</organism>
<dbReference type="Proteomes" id="UP000766486">
    <property type="component" value="Unassembled WGS sequence"/>
</dbReference>
<keyword evidence="3" id="KW-1185">Reference proteome</keyword>
<comment type="caution">
    <text evidence="2">The sequence shown here is derived from an EMBL/GenBank/DDBJ whole genome shotgun (WGS) entry which is preliminary data.</text>
</comment>
<dbReference type="PANTHER" id="PTHR33112">
    <property type="entry name" value="DOMAIN PROTEIN, PUTATIVE-RELATED"/>
    <property type="match status" value="1"/>
</dbReference>
<evidence type="ECO:0000313" key="3">
    <source>
        <dbReference type="Proteomes" id="UP000766486"/>
    </source>
</evidence>
<proteinExistence type="predicted"/>
<sequence>MFEAHRNRREDAEISSSDVDLRTEYPWILVAAMRETPLVWWKQATPPRYHKLILTLSKHPLREDSQVESERITQEIVDFEICLAAAPSSQAYQLNLIGRRHFGSSRDSPEFYRALKGWLRTCSTNKSNHQLCCKSLSKLSELTPEDSPLPTRCLEITNDGVRLVETAEIRGTYLTLSHRWQPQTKTSSTTTSNYNARLGGEMGELSKMFQDAIAVTRGLGIKHLWIDSICIIQEGDDMADWGEESRKMGQYYQNSIATIFAVTGPDDDGFLAMKPLEMESMAQLPHFAPGLHATNRTPIGHFYAFRRSKKVENVFLDEVDQGELLSRGWVFQEHLLSRRSIYFTRHDTFVECASHPPKSISGDVIKLGDSAVSQRVGSRIFRPKTVRHRLNHSMKVDVMRRSGNSGKEGAFYGWIWIAYDNWYNLVMDYSCTRLTRNEDHLRAISGIATEVAAVLERASEDRYLSGLWWSDIRHGLLWRTRSPQAIGCSCGAPSWSWLAVSSPVQWPWRHNNTEPKLRIFSSWPRPSSTFDAMFMASVLQVRGVKLELVVKGPDDPPLDVEGRQCDQRFKTRIMRERTGDLVREPDRDLYMRVGPHSRPHTNPFYGVFSKSSPDVVAGWASLDEPQYYQGEGGEVFTGTVIACVVAARRNVRQSSMMQARTYDRASWHSFVNMIYDVLFLECVKGNHYRRIGMGNIYGRMLLEEFDAAEEEGFYLV</sequence>
<accession>A0ABY6UJI8</accession>
<evidence type="ECO:0000313" key="2">
    <source>
        <dbReference type="EMBL" id="VUC31418.1"/>
    </source>
</evidence>
<feature type="domain" description="Heterokaryon incompatibility" evidence="1">
    <location>
        <begin position="173"/>
        <end position="333"/>
    </location>
</feature>
<protein>
    <recommendedName>
        <fullName evidence="1">Heterokaryon incompatibility domain-containing protein</fullName>
    </recommendedName>
</protein>
<dbReference type="Pfam" id="PF06985">
    <property type="entry name" value="HET"/>
    <property type="match status" value="1"/>
</dbReference>
<dbReference type="PANTHER" id="PTHR33112:SF10">
    <property type="entry name" value="TOL"/>
    <property type="match status" value="1"/>
</dbReference>
<evidence type="ECO:0000259" key="1">
    <source>
        <dbReference type="Pfam" id="PF06985"/>
    </source>
</evidence>